<dbReference type="InterPro" id="IPR010994">
    <property type="entry name" value="RuvA_2-like"/>
</dbReference>
<dbReference type="PANTHER" id="PTHR21180:SF32">
    <property type="entry name" value="ENDONUCLEASE_EXONUCLEASE_PHOSPHATASE FAMILY DOMAIN-CONTAINING PROTEIN 1"/>
    <property type="match status" value="1"/>
</dbReference>
<dbReference type="SUPFAM" id="SSF47781">
    <property type="entry name" value="RuvA domain 2-like"/>
    <property type="match status" value="3"/>
</dbReference>
<proteinExistence type="predicted"/>
<dbReference type="OrthoDB" id="981124at2"/>
<reference evidence="3 4" key="1">
    <citation type="submission" date="2016-10" db="EMBL/GenBank/DDBJ databases">
        <authorList>
            <person name="de Groot N.N."/>
        </authorList>
    </citation>
    <scope>NUCLEOTIDE SEQUENCE [LARGE SCALE GENOMIC DNA]</scope>
    <source>
        <strain evidence="3 4">DSM 22900</strain>
    </source>
</reference>
<name>A0A1I1LMG2_9SPHI</name>
<keyword evidence="2" id="KW-0812">Transmembrane</keyword>
<keyword evidence="4" id="KW-1185">Reference proteome</keyword>
<organism evidence="3 4">
    <name type="scientific">Parapedobacter composti</name>
    <dbReference type="NCBI Taxonomy" id="623281"/>
    <lineage>
        <taxon>Bacteria</taxon>
        <taxon>Pseudomonadati</taxon>
        <taxon>Bacteroidota</taxon>
        <taxon>Sphingobacteriia</taxon>
        <taxon>Sphingobacteriales</taxon>
        <taxon>Sphingobacteriaceae</taxon>
        <taxon>Parapedobacter</taxon>
    </lineage>
</organism>
<keyword evidence="2" id="KW-1133">Transmembrane helix</keyword>
<dbReference type="Gene3D" id="1.10.150.320">
    <property type="entry name" value="Photosystem II 12 kDa extrinsic protein"/>
    <property type="match status" value="1"/>
</dbReference>
<dbReference type="Gene3D" id="1.10.150.280">
    <property type="entry name" value="AF1531-like domain"/>
    <property type="match status" value="1"/>
</dbReference>
<dbReference type="PANTHER" id="PTHR21180">
    <property type="entry name" value="ENDONUCLEASE/EXONUCLEASE/PHOSPHATASE FAMILY DOMAIN-CONTAINING PROTEIN 1"/>
    <property type="match status" value="1"/>
</dbReference>
<gene>
    <name evidence="3" type="ORF">SAMN05421747_12270</name>
</gene>
<keyword evidence="2" id="KW-0472">Membrane</keyword>
<sequence>MLNWLERYFGFSRRELKGIAILCVLLIGMWIWPYGYSRWQHNRDDGISDRVQEIEAFLATVENTVSPPPNEESDIVEYFPFNPNGLAVVDWKRLGLSERQIRMIKNYEAKGGRFRRKEDLKKIYAIQEADYIRLEPYIRIPQQTPKPPVAHPVPGDGGADNTRASSEVTTSIPAIELNAADSTTLQQLPGIGPVFASRIVRFRDLLGGFHHILQLMDVYGFDTVRFNGLRDYVYVDSAGIRKIPLNSADYRQLNAHPFISSKLANAIVQYRKQHGPYRAIEDLLGIAIMDEVIFSKIAPYLTVSE</sequence>
<feature type="transmembrane region" description="Helical" evidence="2">
    <location>
        <begin position="16"/>
        <end position="35"/>
    </location>
</feature>
<evidence type="ECO:0000256" key="1">
    <source>
        <dbReference type="SAM" id="MobiDB-lite"/>
    </source>
</evidence>
<dbReference type="EMBL" id="FOLL01000022">
    <property type="protein sequence ID" value="SFC74304.1"/>
    <property type="molecule type" value="Genomic_DNA"/>
</dbReference>
<dbReference type="STRING" id="623281.SAMN05421747_12270"/>
<evidence type="ECO:0000313" key="3">
    <source>
        <dbReference type="EMBL" id="SFC74304.1"/>
    </source>
</evidence>
<dbReference type="GO" id="GO:0015627">
    <property type="term" value="C:type II protein secretion system complex"/>
    <property type="evidence" value="ECO:0007669"/>
    <property type="project" value="TreeGrafter"/>
</dbReference>
<evidence type="ECO:0000256" key="2">
    <source>
        <dbReference type="SAM" id="Phobius"/>
    </source>
</evidence>
<dbReference type="RefSeq" id="WP_090974918.1">
    <property type="nucleotide sequence ID" value="NZ_FOLL01000022.1"/>
</dbReference>
<evidence type="ECO:0000313" key="4">
    <source>
        <dbReference type="Proteomes" id="UP000199577"/>
    </source>
</evidence>
<protein>
    <submittedName>
        <fullName evidence="3">Helix-hairpin-helix motif-containing protein</fullName>
    </submittedName>
</protein>
<dbReference type="AlphaFoldDB" id="A0A1I1LMG2"/>
<dbReference type="GO" id="GO:0015628">
    <property type="term" value="P:protein secretion by the type II secretion system"/>
    <property type="evidence" value="ECO:0007669"/>
    <property type="project" value="TreeGrafter"/>
</dbReference>
<feature type="region of interest" description="Disordered" evidence="1">
    <location>
        <begin position="143"/>
        <end position="164"/>
    </location>
</feature>
<dbReference type="InterPro" id="IPR051675">
    <property type="entry name" value="Endo/Exo/Phosphatase_dom_1"/>
</dbReference>
<dbReference type="Pfam" id="PF12836">
    <property type="entry name" value="HHH_3"/>
    <property type="match status" value="2"/>
</dbReference>
<dbReference type="Proteomes" id="UP000199577">
    <property type="component" value="Unassembled WGS sequence"/>
</dbReference>
<accession>A0A1I1LMG2</accession>